<dbReference type="InterPro" id="IPR008991">
    <property type="entry name" value="Translation_prot_SH3-like_sf"/>
</dbReference>
<name>A0ABR4MW93_9FUNG</name>
<accession>A0ABR4MW93</accession>
<keyword evidence="3" id="KW-0687">Ribonucleoprotein</keyword>
<evidence type="ECO:0000256" key="1">
    <source>
        <dbReference type="ARBA" id="ARBA00010618"/>
    </source>
</evidence>
<dbReference type="PANTHER" id="PTHR12903">
    <property type="entry name" value="MITOCHONDRIAL RIBOSOMAL PROTEIN L24"/>
    <property type="match status" value="1"/>
</dbReference>
<comment type="caution">
    <text evidence="5">The sequence shown here is derived from an EMBL/GenBank/DDBJ whole genome shotgun (WGS) entry which is preliminary data.</text>
</comment>
<dbReference type="CDD" id="cd06089">
    <property type="entry name" value="KOW_RPL26"/>
    <property type="match status" value="1"/>
</dbReference>
<dbReference type="InterPro" id="IPR014722">
    <property type="entry name" value="Rib_uL2_dom2"/>
</dbReference>
<reference evidence="5 6" key="1">
    <citation type="submission" date="2023-09" db="EMBL/GenBank/DDBJ databases">
        <title>Pangenome analysis of Batrachochytrium dendrobatidis and related Chytrids.</title>
        <authorList>
            <person name="Yacoub M.N."/>
            <person name="Stajich J.E."/>
            <person name="James T.Y."/>
        </authorList>
    </citation>
    <scope>NUCLEOTIDE SEQUENCE [LARGE SCALE GENOMIC DNA]</scope>
    <source>
        <strain evidence="5 6">JEL0888</strain>
    </source>
</reference>
<dbReference type="SUPFAM" id="SSF50104">
    <property type="entry name" value="Translation proteins SH3-like domain"/>
    <property type="match status" value="1"/>
</dbReference>
<dbReference type="InterPro" id="IPR041988">
    <property type="entry name" value="Ribosomal_uL24_KOW"/>
</dbReference>
<dbReference type="InterPro" id="IPR003256">
    <property type="entry name" value="Ribosomal_uL24"/>
</dbReference>
<dbReference type="Proteomes" id="UP001527925">
    <property type="component" value="Unassembled WGS sequence"/>
</dbReference>
<evidence type="ECO:0000313" key="6">
    <source>
        <dbReference type="Proteomes" id="UP001527925"/>
    </source>
</evidence>
<evidence type="ECO:0000259" key="4">
    <source>
        <dbReference type="Pfam" id="PF17136"/>
    </source>
</evidence>
<sequence>MPKPKFRGANFLKRKLPNIHPRDRIDEWKIFKGDTVQIVAGPRDVGKQGKVVEVVHKLNSVVVEDCRLGIKHIKPNPLYPKGGRIQKEMPIPVHQVQVVDPTIGQPTETELHWVYNPIKKRREQQRLSLATLTMIPVPEPESPFKKLAEGPLDTAPSLVSQITWTPDIARCPFPAPFMNELERMARKNREAQAL</sequence>
<comment type="similarity">
    <text evidence="1">Belongs to the universal ribosomal protein uL24 family.</text>
</comment>
<dbReference type="GO" id="GO:0005840">
    <property type="term" value="C:ribosome"/>
    <property type="evidence" value="ECO:0007669"/>
    <property type="project" value="UniProtKB-KW"/>
</dbReference>
<keyword evidence="6" id="KW-1185">Reference proteome</keyword>
<gene>
    <name evidence="5" type="primary">MRPL24</name>
    <name evidence="5" type="ORF">HK105_209008</name>
</gene>
<evidence type="ECO:0000256" key="2">
    <source>
        <dbReference type="ARBA" id="ARBA00022980"/>
    </source>
</evidence>
<feature type="domain" description="Large ribosomal subunit protein uL24 C-terminal" evidence="4">
    <location>
        <begin position="70"/>
        <end position="111"/>
    </location>
</feature>
<protein>
    <submittedName>
        <fullName evidence="5">39S ribosomal protein L24, mitochondrial</fullName>
    </submittedName>
</protein>
<dbReference type="EMBL" id="JADGIZ020000104">
    <property type="protein sequence ID" value="KAL2911519.1"/>
    <property type="molecule type" value="Genomic_DNA"/>
</dbReference>
<dbReference type="Gene3D" id="2.30.30.30">
    <property type="match status" value="1"/>
</dbReference>
<proteinExistence type="inferred from homology"/>
<organism evidence="5 6">
    <name type="scientific">Polyrhizophydium stewartii</name>
    <dbReference type="NCBI Taxonomy" id="2732419"/>
    <lineage>
        <taxon>Eukaryota</taxon>
        <taxon>Fungi</taxon>
        <taxon>Fungi incertae sedis</taxon>
        <taxon>Chytridiomycota</taxon>
        <taxon>Chytridiomycota incertae sedis</taxon>
        <taxon>Chytridiomycetes</taxon>
        <taxon>Rhizophydiales</taxon>
        <taxon>Rhizophydiales incertae sedis</taxon>
        <taxon>Polyrhizophydium</taxon>
    </lineage>
</organism>
<keyword evidence="2 5" id="KW-0689">Ribosomal protein</keyword>
<dbReference type="NCBIfam" id="TIGR01079">
    <property type="entry name" value="rplX_bact"/>
    <property type="match status" value="1"/>
</dbReference>
<dbReference type="Pfam" id="PF17136">
    <property type="entry name" value="ribosomal_L24"/>
    <property type="match status" value="1"/>
</dbReference>
<dbReference type="InterPro" id="IPR057264">
    <property type="entry name" value="Ribosomal_uL24_C"/>
</dbReference>
<evidence type="ECO:0000256" key="3">
    <source>
        <dbReference type="ARBA" id="ARBA00023274"/>
    </source>
</evidence>
<evidence type="ECO:0000313" key="5">
    <source>
        <dbReference type="EMBL" id="KAL2911519.1"/>
    </source>
</evidence>
<dbReference type="HAMAP" id="MF_01326_B">
    <property type="entry name" value="Ribosomal_uL24_B"/>
    <property type="match status" value="1"/>
</dbReference>